<dbReference type="EMBL" id="LR796174">
    <property type="protein sequence ID" value="CAB4123782.1"/>
    <property type="molecule type" value="Genomic_DNA"/>
</dbReference>
<reference evidence="1" key="1">
    <citation type="submission" date="2020-04" db="EMBL/GenBank/DDBJ databases">
        <authorList>
            <person name="Chiriac C."/>
            <person name="Salcher M."/>
            <person name="Ghai R."/>
            <person name="Kavagutti S V."/>
        </authorList>
    </citation>
    <scope>NUCLEOTIDE SEQUENCE</scope>
</reference>
<gene>
    <name evidence="1" type="ORF">UFOVP46_93</name>
</gene>
<evidence type="ECO:0000313" key="1">
    <source>
        <dbReference type="EMBL" id="CAB4123782.1"/>
    </source>
</evidence>
<name>A0A6J5KR91_9CAUD</name>
<sequence>MEHNKVMTYRFINDYAVITFTVPGMEEWSEEEWDVAAQSDLESYVTTPEQYYMDDCWEAEDA</sequence>
<organism evidence="1">
    <name type="scientific">uncultured Caudovirales phage</name>
    <dbReference type="NCBI Taxonomy" id="2100421"/>
    <lineage>
        <taxon>Viruses</taxon>
        <taxon>Duplodnaviria</taxon>
        <taxon>Heunggongvirae</taxon>
        <taxon>Uroviricota</taxon>
        <taxon>Caudoviricetes</taxon>
        <taxon>Peduoviridae</taxon>
        <taxon>Maltschvirus</taxon>
        <taxon>Maltschvirus maltsch</taxon>
    </lineage>
</organism>
<proteinExistence type="predicted"/>
<protein>
    <submittedName>
        <fullName evidence="1">Uncharacterized protein</fullName>
    </submittedName>
</protein>
<accession>A0A6J5KR91</accession>